<dbReference type="InterPro" id="IPR016040">
    <property type="entry name" value="NAD(P)-bd_dom"/>
</dbReference>
<feature type="domain" description="NAD(P)-binding" evidence="1">
    <location>
        <begin position="6"/>
        <end position="171"/>
    </location>
</feature>
<dbReference type="InterPro" id="IPR051604">
    <property type="entry name" value="Ergot_Alk_Oxidoreductase"/>
</dbReference>
<evidence type="ECO:0000313" key="2">
    <source>
        <dbReference type="EMBL" id="TCO50903.1"/>
    </source>
</evidence>
<comment type="caution">
    <text evidence="2">The sequence shown here is derived from an EMBL/GenBank/DDBJ whole genome shotgun (WGS) entry which is preliminary data.</text>
</comment>
<dbReference type="PANTHER" id="PTHR43162">
    <property type="match status" value="1"/>
</dbReference>
<gene>
    <name evidence="2" type="ORF">EV192_113286</name>
</gene>
<protein>
    <submittedName>
        <fullName evidence="2">Uncharacterized protein YbjT (DUF2867 family)</fullName>
    </submittedName>
</protein>
<dbReference type="EMBL" id="SLWS01000013">
    <property type="protein sequence ID" value="TCO50903.1"/>
    <property type="molecule type" value="Genomic_DNA"/>
</dbReference>
<dbReference type="Gene3D" id="3.40.50.720">
    <property type="entry name" value="NAD(P)-binding Rossmann-like Domain"/>
    <property type="match status" value="1"/>
</dbReference>
<dbReference type="InterPro" id="IPR036291">
    <property type="entry name" value="NAD(P)-bd_dom_sf"/>
</dbReference>
<evidence type="ECO:0000259" key="1">
    <source>
        <dbReference type="Pfam" id="PF13460"/>
    </source>
</evidence>
<organism evidence="2 3">
    <name type="scientific">Actinocrispum wychmicini</name>
    <dbReference type="NCBI Taxonomy" id="1213861"/>
    <lineage>
        <taxon>Bacteria</taxon>
        <taxon>Bacillati</taxon>
        <taxon>Actinomycetota</taxon>
        <taxon>Actinomycetes</taxon>
        <taxon>Pseudonocardiales</taxon>
        <taxon>Pseudonocardiaceae</taxon>
        <taxon>Actinocrispum</taxon>
    </lineage>
</organism>
<dbReference type="Proteomes" id="UP000295680">
    <property type="component" value="Unassembled WGS sequence"/>
</dbReference>
<keyword evidence="3" id="KW-1185">Reference proteome</keyword>
<dbReference type="Pfam" id="PF13460">
    <property type="entry name" value="NAD_binding_10"/>
    <property type="match status" value="1"/>
</dbReference>
<evidence type="ECO:0000313" key="3">
    <source>
        <dbReference type="Proteomes" id="UP000295680"/>
    </source>
</evidence>
<sequence>MILVTGATGNVGRPLVDLLVEAGAKVRAGTRDPQPNLPDGVEIEPSSTPSLSGVTAIFVNSRAVGTTLGPLIDRARAAGVRRVVALAAINVDDPVEAQPSRYTGDRNKEVEAAAIDSGLEWVSLRPTIFGTNSIGLWAKQIAGGDTVYGPYATASWSPIDPRDVAGVAARALLGDDLLGRKIELTGPGSLTLREMVATIGSVIGRDLTYQEIPPDQALRRFAEIGLPDGFGPAMLTMLARNAVGPAPVTGEVERILSRPATSFAEWVTDHKGAFRA</sequence>
<dbReference type="AlphaFoldDB" id="A0A4R2IYF1"/>
<dbReference type="RefSeq" id="WP_132124837.1">
    <property type="nucleotide sequence ID" value="NZ_SLWS01000013.1"/>
</dbReference>
<name>A0A4R2IYF1_9PSEU</name>
<reference evidence="2 3" key="1">
    <citation type="submission" date="2019-03" db="EMBL/GenBank/DDBJ databases">
        <title>Genomic Encyclopedia of Type Strains, Phase IV (KMG-IV): sequencing the most valuable type-strain genomes for metagenomic binning, comparative biology and taxonomic classification.</title>
        <authorList>
            <person name="Goeker M."/>
        </authorList>
    </citation>
    <scope>NUCLEOTIDE SEQUENCE [LARGE SCALE GENOMIC DNA]</scope>
    <source>
        <strain evidence="2 3">DSM 45934</strain>
    </source>
</reference>
<dbReference type="SUPFAM" id="SSF51735">
    <property type="entry name" value="NAD(P)-binding Rossmann-fold domains"/>
    <property type="match status" value="1"/>
</dbReference>
<dbReference type="OrthoDB" id="3207931at2"/>
<proteinExistence type="predicted"/>
<accession>A0A4R2IYF1</accession>
<dbReference type="PANTHER" id="PTHR43162:SF1">
    <property type="entry name" value="PRESTALK A DIFFERENTIATION PROTEIN A"/>
    <property type="match status" value="1"/>
</dbReference>